<feature type="region of interest" description="Disordered" evidence="1">
    <location>
        <begin position="266"/>
        <end position="292"/>
    </location>
</feature>
<feature type="region of interest" description="Disordered" evidence="1">
    <location>
        <begin position="76"/>
        <end position="154"/>
    </location>
</feature>
<accession>U6KAM3</accession>
<dbReference type="VEuPathDB" id="ToxoDB:EMH_0069350"/>
<feature type="compositionally biased region" description="Polar residues" evidence="1">
    <location>
        <begin position="1544"/>
        <end position="1559"/>
    </location>
</feature>
<feature type="compositionally biased region" description="Polar residues" evidence="1">
    <location>
        <begin position="83"/>
        <end position="95"/>
    </location>
</feature>
<gene>
    <name evidence="2" type="ORF">EMH_0069350</name>
</gene>
<feature type="region of interest" description="Disordered" evidence="1">
    <location>
        <begin position="205"/>
        <end position="229"/>
    </location>
</feature>
<feature type="region of interest" description="Disordered" evidence="1">
    <location>
        <begin position="698"/>
        <end position="719"/>
    </location>
</feature>
<feature type="compositionally biased region" description="Basic and acidic residues" evidence="1">
    <location>
        <begin position="208"/>
        <end position="217"/>
    </location>
</feature>
<feature type="region of interest" description="Disordered" evidence="1">
    <location>
        <begin position="352"/>
        <end position="374"/>
    </location>
</feature>
<feature type="region of interest" description="Disordered" evidence="1">
    <location>
        <begin position="1544"/>
        <end position="1589"/>
    </location>
</feature>
<feature type="region of interest" description="Disordered" evidence="1">
    <location>
        <begin position="1"/>
        <end position="30"/>
    </location>
</feature>
<evidence type="ECO:0000313" key="2">
    <source>
        <dbReference type="EMBL" id="CDJ34994.1"/>
    </source>
</evidence>
<feature type="region of interest" description="Disordered" evidence="1">
    <location>
        <begin position="1342"/>
        <end position="1374"/>
    </location>
</feature>
<organism evidence="2 3">
    <name type="scientific">Eimeria mitis</name>
    <dbReference type="NCBI Taxonomy" id="44415"/>
    <lineage>
        <taxon>Eukaryota</taxon>
        <taxon>Sar</taxon>
        <taxon>Alveolata</taxon>
        <taxon>Apicomplexa</taxon>
        <taxon>Conoidasida</taxon>
        <taxon>Coccidia</taxon>
        <taxon>Eucoccidiorida</taxon>
        <taxon>Eimeriorina</taxon>
        <taxon>Eimeriidae</taxon>
        <taxon>Eimeria</taxon>
    </lineage>
</organism>
<feature type="compositionally biased region" description="Polar residues" evidence="1">
    <location>
        <begin position="763"/>
        <end position="774"/>
    </location>
</feature>
<dbReference type="EMBL" id="HG687534">
    <property type="protein sequence ID" value="CDJ34994.1"/>
    <property type="molecule type" value="Genomic_DNA"/>
</dbReference>
<feature type="compositionally biased region" description="Polar residues" evidence="1">
    <location>
        <begin position="266"/>
        <end position="275"/>
    </location>
</feature>
<reference evidence="2" key="2">
    <citation type="submission" date="2013-10" db="EMBL/GenBank/DDBJ databases">
        <authorList>
            <person name="Aslett M."/>
        </authorList>
    </citation>
    <scope>NUCLEOTIDE SEQUENCE [LARGE SCALE GENOMIC DNA]</scope>
    <source>
        <strain evidence="2">Houghton</strain>
    </source>
</reference>
<dbReference type="OrthoDB" id="347852at2759"/>
<sequence>MPALEVVEGHSRTEELGSVKGARTSPGHVSHNAHVGLRLPTQLKARPQHAQHVHGKGLPDHFSTASICGNLVGAAAEHPEELSPQSALQKKTPSGLNGHCHTEEDGPSGVSGPNKQLHLSSTPVARRSAPSNESTHDEAAAGLQVRPEKQLSEVQQTNHMKWMRDNVAQSMEAAPERTLSIFSQEELLEGAEKHLDVAGNAVAAHGTRGQDMEKQKDAGQSSPATANPEMRILRSKTVTGPVLNISRVSRDIPLRRETTLVQWNQHKSVSPSVDSSRGRRKTGTPVGCQSVRRTQSDVRGLCSAAVNAPTSFRTASEILTEDLYASVAVQWRGISASRRSPQRLKEHLVTRNTPENHLPSDPVSAASLSRSEEGANQISANVKHIRLQIRQAKQAASNKKSKCYAATASDHVKNSLGNTQENTFILFSSGCRSRYQGQACQVEMSSSTEQGVSAKQLSTMGPEPKGSICAERIRGFQSCANQTTNSAHRNYEKLHKEHLSFSSQLHKRLNRRPTARRLRQGKYGGTAVVEKAVTGDGALKDSSCNTINFEYGGTAVVEKAATGDGAFKESNCNTISLGRLSTASTTGVYEEKRNPQDKATGTYREAAEHTPTVQQLENYRPTSSPQKISLNSFLAPKSLVEDSVGERCAAPKACGKYRNEGAAQSGTTCKDHRMEVSVPPCNPHTLNRRAASCIESGSHGLQQVQPNGSQLRSSPQRVSRSLSWSARGAENAQTTVVPLRQPGQVKLRTRLNATCSQCADTQSTEGAVNEQPQGSRRRLSLGYPSRNTEATPVIHSLGSPTELSAGTSIDSTIGAVRATSMRVDLGRPHDEPNVLPVSQGELWTEGHSKRKRLMDAISPASSHIPQTQLRQTSGTNIPPQLLLDSRLIGDGSTAPLLREPGAEAGVGPHTVPLRLEMAIQGHFTQASTRDEAVNASNGIRAVPHFLKPHIVNHPQAMLLTGGGGQTTLSPNGRPSGHPVIQPVGLSQSCFWVAPGSVLLSHLDGWSGYTDGKPLQTGSGSRYLDGGILHFGSIHVSDTTLRTHCCTSQAGAVVNAQHLGGGASNCADENPFLERQSGSQKEFSALTSVVGPYPAFPAPVHTQGISQEHTQKDNYCQVSDDSGLNAANSGSIPHGQAAAGVPASGVASVPEPLRRDEAHSLNSVACVHRCSGVMCYCSGMRHEHTFCHTPVLCNHQMRETVQPAHYRGTLFRRCYLPRALQLKEEALKWRIHSRRKQVQLLNKQITIQQQQLKQALQLQQTHFQQTLNQASFLGSRLNNDRTFKKNRFRRSIRQRSLSHRKANALCSQEGPTALLEAAAAATAAALAVVGVCEQRAHKLIAGSQTSVPPIGDSAQGLGSSSQREGSAGVTTGGSSGLQQQLLITKLPEEAQQDIPGISPTPRVNGELAQLPQDDVLLRSRGSNMLIAKELQRCLASFQEADDSFTRPSQDLTHKRGNTLQLQLALPQRSQPDPTEKLQIGQPDLGGPMLPRAASEPTCPKLAIGLELSFPSPGMFSRGTIDDKGSYSRVEVTLAPSLPNIRSSPVQTLQTTTNASPNWEGSSGERKTEPSDFLPDVEGSRKRNGMPMTNPLIASCRSLSGGRRISRVVSRNSSRVIRSSSSGKRGNIHANACSNKTGDIPVVKGLHGTPGRYRCNAVPMAYHRDPSISIFSQLL</sequence>
<feature type="compositionally biased region" description="Polar residues" evidence="1">
    <location>
        <begin position="111"/>
        <end position="133"/>
    </location>
</feature>
<proteinExistence type="predicted"/>
<feature type="compositionally biased region" description="Basic and acidic residues" evidence="1">
    <location>
        <begin position="7"/>
        <end position="17"/>
    </location>
</feature>
<evidence type="ECO:0000313" key="3">
    <source>
        <dbReference type="Proteomes" id="UP000030744"/>
    </source>
</evidence>
<dbReference type="GeneID" id="25381464"/>
<keyword evidence="3" id="KW-1185">Reference proteome</keyword>
<feature type="region of interest" description="Disordered" evidence="1">
    <location>
        <begin position="763"/>
        <end position="784"/>
    </location>
</feature>
<reference evidence="2" key="1">
    <citation type="submission" date="2013-10" db="EMBL/GenBank/DDBJ databases">
        <title>Genomic analysis of the causative agents of coccidiosis in chickens.</title>
        <authorList>
            <person name="Reid A.J."/>
            <person name="Blake D."/>
            <person name="Billington K."/>
            <person name="Browne H."/>
            <person name="Dunn M."/>
            <person name="Hung S."/>
            <person name="Kawahara F."/>
            <person name="Miranda-Saavedra D."/>
            <person name="Mourier T."/>
            <person name="Nagra H."/>
            <person name="Otto T.D."/>
            <person name="Rawlings N."/>
            <person name="Sanchez A."/>
            <person name="Sanders M."/>
            <person name="Subramaniam C."/>
            <person name="Tay Y."/>
            <person name="Dear P."/>
            <person name="Doerig C."/>
            <person name="Gruber A."/>
            <person name="Parkinson J."/>
            <person name="Shirley M."/>
            <person name="Wan K.L."/>
            <person name="Berriman M."/>
            <person name="Tomley F."/>
            <person name="Pain A."/>
        </authorList>
    </citation>
    <scope>NUCLEOTIDE SEQUENCE [LARGE SCALE GENOMIC DNA]</scope>
    <source>
        <strain evidence="2">Houghton</strain>
    </source>
</reference>
<dbReference type="RefSeq" id="XP_013357556.1">
    <property type="nucleotide sequence ID" value="XM_013502102.1"/>
</dbReference>
<dbReference type="Proteomes" id="UP000030744">
    <property type="component" value="Unassembled WGS sequence"/>
</dbReference>
<feature type="compositionally biased region" description="Polar residues" evidence="1">
    <location>
        <begin position="699"/>
        <end position="719"/>
    </location>
</feature>
<evidence type="ECO:0000256" key="1">
    <source>
        <dbReference type="SAM" id="MobiDB-lite"/>
    </source>
</evidence>
<protein>
    <submittedName>
        <fullName evidence="2">Uncharacterized protein</fullName>
    </submittedName>
</protein>
<name>U6KAM3_9EIME</name>